<accession>A0A5C4VX97</accession>
<organism evidence="1 2">
    <name type="scientific">Nocardioides albidus</name>
    <dbReference type="NCBI Taxonomy" id="1517589"/>
    <lineage>
        <taxon>Bacteria</taxon>
        <taxon>Bacillati</taxon>
        <taxon>Actinomycetota</taxon>
        <taxon>Actinomycetes</taxon>
        <taxon>Propionibacteriales</taxon>
        <taxon>Nocardioidaceae</taxon>
        <taxon>Nocardioides</taxon>
    </lineage>
</organism>
<dbReference type="PROSITE" id="PS51257">
    <property type="entry name" value="PROKAR_LIPOPROTEIN"/>
    <property type="match status" value="1"/>
</dbReference>
<dbReference type="RefSeq" id="WP_139622846.1">
    <property type="nucleotide sequence ID" value="NZ_VDMP01000023.1"/>
</dbReference>
<dbReference type="EMBL" id="VDMP01000023">
    <property type="protein sequence ID" value="TNM40500.1"/>
    <property type="molecule type" value="Genomic_DNA"/>
</dbReference>
<gene>
    <name evidence="1" type="ORF">FHP29_10670</name>
</gene>
<protein>
    <submittedName>
        <fullName evidence="1">Uncharacterized protein</fullName>
    </submittedName>
</protein>
<sequence length="332" mass="35262">MTLRPVALLATLVVLGACSPDRTDPGRGGGEEERIAALSGVRAAQVVEESIVDERPPVTVATVDTEPDITVEELTTLVAELDELAPARYTVFRDAGRIVEGTDTVKYDRLTNEPGPPRASAGERASTWLEAIDALPAARVSLDDRMVMLADVDGETLTPTAQAALTRAWMARVTAFWLTAHGDGTERALHVGGPLRPEHVREWTEFAATATLVPPPASVTELRLSVGIDDPTVYGDLERDTVVRIPGAHDSAALRRVCGGLFGPLLETQLAGFADEPAGAVYSLTVLHDVPAASSSPTTENVVFLELGRPLDDMTSPSPCNVEAARRLASMS</sequence>
<comment type="caution">
    <text evidence="1">The sequence shown here is derived from an EMBL/GenBank/DDBJ whole genome shotgun (WGS) entry which is preliminary data.</text>
</comment>
<evidence type="ECO:0000313" key="2">
    <source>
        <dbReference type="Proteomes" id="UP000313231"/>
    </source>
</evidence>
<keyword evidence="2" id="KW-1185">Reference proteome</keyword>
<evidence type="ECO:0000313" key="1">
    <source>
        <dbReference type="EMBL" id="TNM40500.1"/>
    </source>
</evidence>
<dbReference type="AlphaFoldDB" id="A0A5C4VX97"/>
<reference evidence="1 2" key="1">
    <citation type="journal article" date="2016" name="Int. J. Syst. Evol. Microbiol.">
        <title>Nocardioides albidus sp. nov., an actinobacterium isolated from garden soil.</title>
        <authorList>
            <person name="Singh H."/>
            <person name="Du J."/>
            <person name="Trinh H."/>
            <person name="Won K."/>
            <person name="Yang J.E."/>
            <person name="Yin C."/>
            <person name="Kook M."/>
            <person name="Yi T.H."/>
        </authorList>
    </citation>
    <scope>NUCLEOTIDE SEQUENCE [LARGE SCALE GENOMIC DNA]</scope>
    <source>
        <strain evidence="1 2">CCTCC AB 2015297</strain>
    </source>
</reference>
<dbReference type="Proteomes" id="UP000313231">
    <property type="component" value="Unassembled WGS sequence"/>
</dbReference>
<name>A0A5C4VX97_9ACTN</name>
<proteinExistence type="predicted"/>